<feature type="non-terminal residue" evidence="1">
    <location>
        <position position="1"/>
    </location>
</feature>
<comment type="caution">
    <text evidence="1">The sequence shown here is derived from an EMBL/GenBank/DDBJ whole genome shotgun (WGS) entry which is preliminary data.</text>
</comment>
<dbReference type="RefSeq" id="WP_095724993.1">
    <property type="nucleotide sequence ID" value="NZ_NTFS01000644.1"/>
</dbReference>
<dbReference type="PANTHER" id="PTHR14136:SF17">
    <property type="entry name" value="BTB_POZ DOMAIN-CONTAINING PROTEIN KCTD9"/>
    <property type="match status" value="1"/>
</dbReference>
<gene>
    <name evidence="1" type="ORF">CK510_29445</name>
</gene>
<evidence type="ECO:0000313" key="2">
    <source>
        <dbReference type="Proteomes" id="UP000218238"/>
    </source>
</evidence>
<dbReference type="OrthoDB" id="528527at2"/>
<sequence length="390" mass="42609">TKILVREIRQKLTGGSSNCSTDKQLRLEKLIENQDIQIEVSYGDVTEDKPNTDGFHQAIEQLGSNKAETRLGAIYTLEQIAKDVPAKQWTIVEILAAFIRENAPVFSSDRDEDEEVEERISLLPTDIQAALTAIARRDISKEPENQKLDLRYINISNADLTEGNLQDADFTGSDLRGVIFYGANLKAADFSGVNLQEAVMYEADLHEALFYEANLQMAILRKANLKNAIFYGADLQSATLYDANLSEAIFYQAKLQATNFCDANLARANLEACNLTNGNLIGANLQGANLIGANLQNATFSTANLQEAILLEAVLSKTNFSDANLSKANLVGANLAGTIFQDANLNGADLSRVENLEAQQIETALGDSTTILPDGLAIPSHWTNVNYESL</sequence>
<dbReference type="Gene3D" id="2.160.20.80">
    <property type="entry name" value="E3 ubiquitin-protein ligase SopA"/>
    <property type="match status" value="2"/>
</dbReference>
<dbReference type="EMBL" id="NTFS01000644">
    <property type="protein sequence ID" value="PAX45859.1"/>
    <property type="molecule type" value="Genomic_DNA"/>
</dbReference>
<evidence type="ECO:0000313" key="1">
    <source>
        <dbReference type="EMBL" id="PAX45859.1"/>
    </source>
</evidence>
<dbReference type="Pfam" id="PF00805">
    <property type="entry name" value="Pentapeptide"/>
    <property type="match status" value="3"/>
</dbReference>
<name>A0A2A2TAY8_9CYAN</name>
<keyword evidence="2" id="KW-1185">Reference proteome</keyword>
<dbReference type="InterPro" id="IPR001646">
    <property type="entry name" value="5peptide_repeat"/>
</dbReference>
<accession>A0A2A2TAY8</accession>
<proteinExistence type="predicted"/>
<dbReference type="Proteomes" id="UP000218238">
    <property type="component" value="Unassembled WGS sequence"/>
</dbReference>
<dbReference type="AlphaFoldDB" id="A0A2A2TAY8"/>
<reference evidence="1 2" key="1">
    <citation type="submission" date="2017-08" db="EMBL/GenBank/DDBJ databases">
        <title>Draft genome sequence of filamentous cyanobacterium Calothrix elsteri CCALA 953.</title>
        <authorList>
            <person name="Gagunashvili A.N."/>
            <person name="Elster J."/>
            <person name="Andresson O.S."/>
        </authorList>
    </citation>
    <scope>NUCLEOTIDE SEQUENCE [LARGE SCALE GENOMIC DNA]</scope>
    <source>
        <strain evidence="1 2">CCALA 953</strain>
    </source>
</reference>
<protein>
    <submittedName>
        <fullName evidence="1">Low-complexity protein</fullName>
    </submittedName>
</protein>
<dbReference type="InterPro" id="IPR051082">
    <property type="entry name" value="Pentapeptide-BTB/POZ_domain"/>
</dbReference>
<organism evidence="1 2">
    <name type="scientific">Brunnivagina elsteri CCALA 953</name>
    <dbReference type="NCBI Taxonomy" id="987040"/>
    <lineage>
        <taxon>Bacteria</taxon>
        <taxon>Bacillati</taxon>
        <taxon>Cyanobacteriota</taxon>
        <taxon>Cyanophyceae</taxon>
        <taxon>Nostocales</taxon>
        <taxon>Calotrichaceae</taxon>
        <taxon>Brunnivagina</taxon>
    </lineage>
</organism>
<dbReference type="SUPFAM" id="SSF141571">
    <property type="entry name" value="Pentapeptide repeat-like"/>
    <property type="match status" value="2"/>
</dbReference>
<dbReference type="PANTHER" id="PTHR14136">
    <property type="entry name" value="BTB_POZ DOMAIN-CONTAINING PROTEIN KCTD9"/>
    <property type="match status" value="1"/>
</dbReference>